<sequence length="93" mass="10295">MGRVSPPFGVNSSPLTFRFAWASMVKSHATTLPTHFCLVMTHTQLKPLSLRLELLKWAGLEYHSKYCSVGIRLLLGCNSALILKVNINPIAAE</sequence>
<reference evidence="2" key="1">
    <citation type="journal article" date="2015" name="Nat. Genet.">
        <title>The genome and transcriptome of the zoonotic hookworm Ancylostoma ceylanicum identify infection-specific gene families.</title>
        <authorList>
            <person name="Schwarz E.M."/>
            <person name="Hu Y."/>
            <person name="Antoshechkin I."/>
            <person name="Miller M.M."/>
            <person name="Sternberg P.W."/>
            <person name="Aroian R.V."/>
        </authorList>
    </citation>
    <scope>NUCLEOTIDE SEQUENCE</scope>
    <source>
        <strain evidence="2">HY135</strain>
    </source>
</reference>
<organism evidence="1 2">
    <name type="scientific">Ancylostoma ceylanicum</name>
    <dbReference type="NCBI Taxonomy" id="53326"/>
    <lineage>
        <taxon>Eukaryota</taxon>
        <taxon>Metazoa</taxon>
        <taxon>Ecdysozoa</taxon>
        <taxon>Nematoda</taxon>
        <taxon>Chromadorea</taxon>
        <taxon>Rhabditida</taxon>
        <taxon>Rhabditina</taxon>
        <taxon>Rhabditomorpha</taxon>
        <taxon>Strongyloidea</taxon>
        <taxon>Ancylostomatidae</taxon>
        <taxon>Ancylostomatinae</taxon>
        <taxon>Ancylostoma</taxon>
    </lineage>
</organism>
<evidence type="ECO:0000313" key="1">
    <source>
        <dbReference type="EMBL" id="EYC28522.1"/>
    </source>
</evidence>
<evidence type="ECO:0000313" key="2">
    <source>
        <dbReference type="Proteomes" id="UP000024635"/>
    </source>
</evidence>
<dbReference type="Proteomes" id="UP000024635">
    <property type="component" value="Unassembled WGS sequence"/>
</dbReference>
<gene>
    <name evidence="1" type="primary">Acey_s0007.g3268</name>
    <name evidence="1" type="synonym">Acey-Y22D7AL.10</name>
    <name evidence="1" type="ORF">Y032_0007g3268</name>
</gene>
<proteinExistence type="predicted"/>
<dbReference type="EMBL" id="JARK01001343">
    <property type="protein sequence ID" value="EYC28522.1"/>
    <property type="molecule type" value="Genomic_DNA"/>
</dbReference>
<keyword evidence="2" id="KW-1185">Reference proteome</keyword>
<dbReference type="OrthoDB" id="184876at2759"/>
<name>A0A016VND9_9BILA</name>
<comment type="caution">
    <text evidence="1">The sequence shown here is derived from an EMBL/GenBank/DDBJ whole genome shotgun (WGS) entry which is preliminary data.</text>
</comment>
<protein>
    <submittedName>
        <fullName evidence="1">Uncharacterized protein</fullName>
    </submittedName>
</protein>
<dbReference type="AlphaFoldDB" id="A0A016VND9"/>
<accession>A0A016VND9</accession>